<evidence type="ECO:0000313" key="7">
    <source>
        <dbReference type="Proteomes" id="UP000238362"/>
    </source>
</evidence>
<dbReference type="GO" id="GO:0009231">
    <property type="term" value="P:riboflavin biosynthetic process"/>
    <property type="evidence" value="ECO:0007669"/>
    <property type="project" value="TreeGrafter"/>
</dbReference>
<keyword evidence="7" id="KW-1185">Reference proteome</keyword>
<sequence length="223" mass="23557">MTRLAGLRWPEVGAGVLAVPLGATEQHGPHLPLDTDTAVATELCRRLAARRPDVLVAPALPYGSSGEHADFPGTLSIGGRALELVLVELVRSADRFAGVVLVSGHGGNLEPVRRAVRLLRGEGRHVLAWFPGGRADDTHAGRAETSVLLRLRPADVRVERAERGRTEPLPELLGRLVREGVRAVSPNGVLGDPVGATAAEGEAVLVRWTDALATAVDAWLTST</sequence>
<dbReference type="AlphaFoldDB" id="A0A2T0LW05"/>
<evidence type="ECO:0000313" key="6">
    <source>
        <dbReference type="EMBL" id="PRX48212.1"/>
    </source>
</evidence>
<name>A0A2T0LW05_9PSEU</name>
<evidence type="ECO:0000256" key="3">
    <source>
        <dbReference type="ARBA" id="ARBA00022801"/>
    </source>
</evidence>
<dbReference type="EMBL" id="PVNH01000004">
    <property type="protein sequence ID" value="PRX48212.1"/>
    <property type="molecule type" value="Genomic_DNA"/>
</dbReference>
<comment type="cofactor">
    <cofactor evidence="1">
        <name>Zn(2+)</name>
        <dbReference type="ChEBI" id="CHEBI:29105"/>
    </cofactor>
</comment>
<evidence type="ECO:0000256" key="5">
    <source>
        <dbReference type="ARBA" id="ARBA00024029"/>
    </source>
</evidence>
<evidence type="ECO:0000256" key="4">
    <source>
        <dbReference type="ARBA" id="ARBA00022833"/>
    </source>
</evidence>
<dbReference type="OrthoDB" id="9801445at2"/>
<dbReference type="InterPro" id="IPR023871">
    <property type="entry name" value="MftE"/>
</dbReference>
<dbReference type="RefSeq" id="WP_106178324.1">
    <property type="nucleotide sequence ID" value="NZ_PVNH01000004.1"/>
</dbReference>
<gene>
    <name evidence="6" type="ORF">B0I33_10426</name>
</gene>
<organism evidence="6 7">
    <name type="scientific">Prauserella shujinwangii</name>
    <dbReference type="NCBI Taxonomy" id="1453103"/>
    <lineage>
        <taxon>Bacteria</taxon>
        <taxon>Bacillati</taxon>
        <taxon>Actinomycetota</taxon>
        <taxon>Actinomycetes</taxon>
        <taxon>Pseudonocardiales</taxon>
        <taxon>Pseudonocardiaceae</taxon>
        <taxon>Prauserella</taxon>
    </lineage>
</organism>
<comment type="caution">
    <text evidence="6">The sequence shown here is derived from an EMBL/GenBank/DDBJ whole genome shotgun (WGS) entry which is preliminary data.</text>
</comment>
<comment type="similarity">
    <text evidence="5">Belongs to the creatininase superfamily.</text>
</comment>
<dbReference type="PANTHER" id="PTHR35005:SF1">
    <property type="entry name" value="2-AMINO-5-FORMYLAMINO-6-RIBOSYLAMINOPYRIMIDIN-4(3H)-ONE 5'-MONOPHOSPHATE DEFORMYLASE"/>
    <property type="match status" value="1"/>
</dbReference>
<dbReference type="Proteomes" id="UP000238362">
    <property type="component" value="Unassembled WGS sequence"/>
</dbReference>
<keyword evidence="3 6" id="KW-0378">Hydrolase</keyword>
<dbReference type="InterPro" id="IPR003785">
    <property type="entry name" value="Creatininase/forma_Hydrolase"/>
</dbReference>
<dbReference type="SUPFAM" id="SSF102215">
    <property type="entry name" value="Creatininase"/>
    <property type="match status" value="1"/>
</dbReference>
<protein>
    <submittedName>
        <fullName evidence="6">Creatinine amidohydrolase</fullName>
    </submittedName>
</protein>
<dbReference type="GO" id="GO:0046872">
    <property type="term" value="F:metal ion binding"/>
    <property type="evidence" value="ECO:0007669"/>
    <property type="project" value="UniProtKB-KW"/>
</dbReference>
<evidence type="ECO:0000256" key="2">
    <source>
        <dbReference type="ARBA" id="ARBA00022723"/>
    </source>
</evidence>
<dbReference type="Pfam" id="PF02633">
    <property type="entry name" value="Creatininase"/>
    <property type="match status" value="1"/>
</dbReference>
<proteinExistence type="inferred from homology"/>
<keyword evidence="2" id="KW-0479">Metal-binding</keyword>
<dbReference type="GO" id="GO:0016811">
    <property type="term" value="F:hydrolase activity, acting on carbon-nitrogen (but not peptide) bonds, in linear amides"/>
    <property type="evidence" value="ECO:0007669"/>
    <property type="project" value="TreeGrafter"/>
</dbReference>
<accession>A0A2T0LW05</accession>
<dbReference type="NCBIfam" id="TIGR03964">
    <property type="entry name" value="mycofact_creat"/>
    <property type="match status" value="1"/>
</dbReference>
<evidence type="ECO:0000256" key="1">
    <source>
        <dbReference type="ARBA" id="ARBA00001947"/>
    </source>
</evidence>
<reference evidence="6 7" key="1">
    <citation type="submission" date="2018-03" db="EMBL/GenBank/DDBJ databases">
        <title>Genomic Encyclopedia of Type Strains, Phase III (KMG-III): the genomes of soil and plant-associated and newly described type strains.</title>
        <authorList>
            <person name="Whitman W."/>
        </authorList>
    </citation>
    <scope>NUCLEOTIDE SEQUENCE [LARGE SCALE GENOMIC DNA]</scope>
    <source>
        <strain evidence="6 7">CGMCC 4.7125</strain>
    </source>
</reference>
<dbReference type="PANTHER" id="PTHR35005">
    <property type="entry name" value="3-DEHYDRO-SCYLLO-INOSOSE HYDROLASE"/>
    <property type="match status" value="1"/>
</dbReference>
<dbReference type="Gene3D" id="3.40.50.10310">
    <property type="entry name" value="Creatininase"/>
    <property type="match status" value="1"/>
</dbReference>
<keyword evidence="4" id="KW-0862">Zinc</keyword>
<dbReference type="InterPro" id="IPR024087">
    <property type="entry name" value="Creatininase-like_sf"/>
</dbReference>